<evidence type="ECO:0000256" key="1">
    <source>
        <dbReference type="ARBA" id="ARBA00022741"/>
    </source>
</evidence>
<feature type="domain" description="Protein kinase" evidence="5">
    <location>
        <begin position="28"/>
        <end position="325"/>
    </location>
</feature>
<dbReference type="InterPro" id="IPR053235">
    <property type="entry name" value="Ser_Thr_kinase"/>
</dbReference>
<dbReference type="SUPFAM" id="SSF56112">
    <property type="entry name" value="Protein kinase-like (PK-like)"/>
    <property type="match status" value="1"/>
</dbReference>
<feature type="transmembrane region" description="Helical" evidence="4">
    <location>
        <begin position="368"/>
        <end position="387"/>
    </location>
</feature>
<dbReference type="InterPro" id="IPR017441">
    <property type="entry name" value="Protein_kinase_ATP_BS"/>
</dbReference>
<sequence>MQDNNQKYTRIDQIPEDYFANKKINGSYLLIKEIGRGTFGLVYKAKDLSNPTNYSKDNFLAIKLMFVPNIKNENDRLREQEVRDEIKKYSTQIFNPRVVKIQDYLQWDNFLLIVMEYVDGQSLQDMLKEKDGTLTFEEIIYYFSEIALGLQGVHDMNMIHRDIKPGNILLTKDKKIKITDFGISHVKGFVYEGGSAKRTLKPSSPGTPRFASPEQYIESDASNDDKISFQSDIYSLGVMMYEATTGVELIKINDSRLFMPKNDRDRKDKNTYLLDQSLVAEIILPSAINPTINKSLESIIMKCLEKNVADRYKTANEVAKDLKAIGRGEKITIKKFRNEPYKNENIKKFENENKKFTNFISSFINTKVVPVIVCIFVILVLFILVLIW</sequence>
<dbReference type="RefSeq" id="WP_100670740.1">
    <property type="nucleotide sequence ID" value="NZ_CP022510.1"/>
</dbReference>
<dbReference type="PROSITE" id="PS00107">
    <property type="entry name" value="PROTEIN_KINASE_ATP"/>
    <property type="match status" value="1"/>
</dbReference>
<dbReference type="PANTHER" id="PTHR24361">
    <property type="entry name" value="MITOGEN-ACTIVATED KINASE KINASE KINASE"/>
    <property type="match status" value="1"/>
</dbReference>
<dbReference type="Proteomes" id="UP000232221">
    <property type="component" value="Chromosome"/>
</dbReference>
<name>A0A2K8P1X0_9MOLU</name>
<gene>
    <name evidence="6" type="primary">prkC</name>
    <name evidence="6" type="ORF">MCOLE_v1c02380</name>
</gene>
<evidence type="ECO:0000313" key="6">
    <source>
        <dbReference type="EMBL" id="ATZ20752.1"/>
    </source>
</evidence>
<organism evidence="6 7">
    <name type="scientific">Mesoplasma coleopterae</name>
    <dbReference type="NCBI Taxonomy" id="324078"/>
    <lineage>
        <taxon>Bacteria</taxon>
        <taxon>Bacillati</taxon>
        <taxon>Mycoplasmatota</taxon>
        <taxon>Mollicutes</taxon>
        <taxon>Entomoplasmatales</taxon>
        <taxon>Entomoplasmataceae</taxon>
        <taxon>Mesoplasma</taxon>
    </lineage>
</organism>
<dbReference type="OrthoDB" id="9788659at2"/>
<reference evidence="6 7" key="1">
    <citation type="submission" date="2017-11" db="EMBL/GenBank/DDBJ databases">
        <title>Genome sequence of Mesoplasma coleopterae BARC 779 (ATCC 49583).</title>
        <authorList>
            <person name="Lo W.-S."/>
            <person name="Kuo C.-H."/>
        </authorList>
    </citation>
    <scope>NUCLEOTIDE SEQUENCE [LARGE SCALE GENOMIC DNA]</scope>
    <source>
        <strain evidence="6 7">BARC 779</strain>
    </source>
</reference>
<dbReference type="Gene3D" id="3.30.200.20">
    <property type="entry name" value="Phosphorylase Kinase, domain 1"/>
    <property type="match status" value="1"/>
</dbReference>
<dbReference type="CDD" id="cd14014">
    <property type="entry name" value="STKc_PknB_like"/>
    <property type="match status" value="1"/>
</dbReference>
<feature type="binding site" evidence="3">
    <location>
        <position position="63"/>
    </location>
    <ligand>
        <name>ATP</name>
        <dbReference type="ChEBI" id="CHEBI:30616"/>
    </ligand>
</feature>
<dbReference type="KEGG" id="mcol:MCOLE_v1c02380"/>
<evidence type="ECO:0000256" key="4">
    <source>
        <dbReference type="SAM" id="Phobius"/>
    </source>
</evidence>
<dbReference type="InterPro" id="IPR008271">
    <property type="entry name" value="Ser/Thr_kinase_AS"/>
</dbReference>
<dbReference type="PROSITE" id="PS50011">
    <property type="entry name" value="PROTEIN_KINASE_DOM"/>
    <property type="match status" value="1"/>
</dbReference>
<evidence type="ECO:0000259" key="5">
    <source>
        <dbReference type="PROSITE" id="PS50011"/>
    </source>
</evidence>
<dbReference type="EMBL" id="CP024968">
    <property type="protein sequence ID" value="ATZ20752.1"/>
    <property type="molecule type" value="Genomic_DNA"/>
</dbReference>
<accession>A0A2K8P1X0</accession>
<keyword evidence="4" id="KW-0812">Transmembrane</keyword>
<dbReference type="PROSITE" id="PS00108">
    <property type="entry name" value="PROTEIN_KINASE_ST"/>
    <property type="match status" value="1"/>
</dbReference>
<protein>
    <submittedName>
        <fullName evidence="6">Serine/threonine protein kinase</fullName>
    </submittedName>
</protein>
<dbReference type="GO" id="GO:0004674">
    <property type="term" value="F:protein serine/threonine kinase activity"/>
    <property type="evidence" value="ECO:0007669"/>
    <property type="project" value="UniProtKB-KW"/>
</dbReference>
<dbReference type="AlphaFoldDB" id="A0A2K8P1X0"/>
<dbReference type="GO" id="GO:0005737">
    <property type="term" value="C:cytoplasm"/>
    <property type="evidence" value="ECO:0007669"/>
    <property type="project" value="TreeGrafter"/>
</dbReference>
<keyword evidence="6" id="KW-0808">Transferase</keyword>
<keyword evidence="1 3" id="KW-0547">Nucleotide-binding</keyword>
<keyword evidence="2 3" id="KW-0067">ATP-binding</keyword>
<evidence type="ECO:0000256" key="2">
    <source>
        <dbReference type="ARBA" id="ARBA00022840"/>
    </source>
</evidence>
<keyword evidence="6" id="KW-0418">Kinase</keyword>
<keyword evidence="6" id="KW-0723">Serine/threonine-protein kinase</keyword>
<keyword evidence="4" id="KW-0472">Membrane</keyword>
<dbReference type="SMART" id="SM00220">
    <property type="entry name" value="S_TKc"/>
    <property type="match status" value="1"/>
</dbReference>
<dbReference type="Pfam" id="PF00069">
    <property type="entry name" value="Pkinase"/>
    <property type="match status" value="1"/>
</dbReference>
<proteinExistence type="predicted"/>
<dbReference type="GO" id="GO:0005524">
    <property type="term" value="F:ATP binding"/>
    <property type="evidence" value="ECO:0007669"/>
    <property type="project" value="UniProtKB-UniRule"/>
</dbReference>
<evidence type="ECO:0000256" key="3">
    <source>
        <dbReference type="PROSITE-ProRule" id="PRU10141"/>
    </source>
</evidence>
<dbReference type="InterPro" id="IPR011009">
    <property type="entry name" value="Kinase-like_dom_sf"/>
</dbReference>
<evidence type="ECO:0000313" key="7">
    <source>
        <dbReference type="Proteomes" id="UP000232221"/>
    </source>
</evidence>
<dbReference type="InterPro" id="IPR000719">
    <property type="entry name" value="Prot_kinase_dom"/>
</dbReference>
<keyword evidence="7" id="KW-1185">Reference proteome</keyword>
<dbReference type="Gene3D" id="1.10.510.10">
    <property type="entry name" value="Transferase(Phosphotransferase) domain 1"/>
    <property type="match status" value="1"/>
</dbReference>
<keyword evidence="4" id="KW-1133">Transmembrane helix</keyword>